<dbReference type="Proteomes" id="UP000828390">
    <property type="component" value="Unassembled WGS sequence"/>
</dbReference>
<dbReference type="EMBL" id="JAIWYP010000028">
    <property type="protein sequence ID" value="KAH3691924.1"/>
    <property type="molecule type" value="Genomic_DNA"/>
</dbReference>
<dbReference type="AlphaFoldDB" id="A0A9D4BE54"/>
<gene>
    <name evidence="1" type="ORF">DPMN_192470</name>
</gene>
<comment type="caution">
    <text evidence="1">The sequence shown here is derived from an EMBL/GenBank/DDBJ whole genome shotgun (WGS) entry which is preliminary data.</text>
</comment>
<sequence length="70" mass="8086">MGGMEKINEYNSNLLYKGVTYLEEKWGTKRLQVPDSMRSLYQCIVALPFIPEFSDFKETPSVTQVFMGKT</sequence>
<proteinExistence type="predicted"/>
<keyword evidence="2" id="KW-1185">Reference proteome</keyword>
<reference evidence="1" key="1">
    <citation type="journal article" date="2019" name="bioRxiv">
        <title>The Genome of the Zebra Mussel, Dreissena polymorpha: A Resource for Invasive Species Research.</title>
        <authorList>
            <person name="McCartney M.A."/>
            <person name="Auch B."/>
            <person name="Kono T."/>
            <person name="Mallez S."/>
            <person name="Zhang Y."/>
            <person name="Obille A."/>
            <person name="Becker A."/>
            <person name="Abrahante J.E."/>
            <person name="Garbe J."/>
            <person name="Badalamenti J.P."/>
            <person name="Herman A."/>
            <person name="Mangelson H."/>
            <person name="Liachko I."/>
            <person name="Sullivan S."/>
            <person name="Sone E.D."/>
            <person name="Koren S."/>
            <person name="Silverstein K.A.T."/>
            <person name="Beckman K.B."/>
            <person name="Gohl D.M."/>
        </authorList>
    </citation>
    <scope>NUCLEOTIDE SEQUENCE</scope>
    <source>
        <strain evidence="1">Duluth1</strain>
        <tissue evidence="1">Whole animal</tissue>
    </source>
</reference>
<evidence type="ECO:0000313" key="1">
    <source>
        <dbReference type="EMBL" id="KAH3691924.1"/>
    </source>
</evidence>
<reference evidence="1" key="2">
    <citation type="submission" date="2020-11" db="EMBL/GenBank/DDBJ databases">
        <authorList>
            <person name="McCartney M.A."/>
            <person name="Auch B."/>
            <person name="Kono T."/>
            <person name="Mallez S."/>
            <person name="Becker A."/>
            <person name="Gohl D.M."/>
            <person name="Silverstein K.A.T."/>
            <person name="Koren S."/>
            <person name="Bechman K.B."/>
            <person name="Herman A."/>
            <person name="Abrahante J.E."/>
            <person name="Garbe J."/>
        </authorList>
    </citation>
    <scope>NUCLEOTIDE SEQUENCE</scope>
    <source>
        <strain evidence="1">Duluth1</strain>
        <tissue evidence="1">Whole animal</tissue>
    </source>
</reference>
<protein>
    <submittedName>
        <fullName evidence="1">Uncharacterized protein</fullName>
    </submittedName>
</protein>
<accession>A0A9D4BE54</accession>
<name>A0A9D4BE54_DREPO</name>
<evidence type="ECO:0000313" key="2">
    <source>
        <dbReference type="Proteomes" id="UP000828390"/>
    </source>
</evidence>
<organism evidence="1 2">
    <name type="scientific">Dreissena polymorpha</name>
    <name type="common">Zebra mussel</name>
    <name type="synonym">Mytilus polymorpha</name>
    <dbReference type="NCBI Taxonomy" id="45954"/>
    <lineage>
        <taxon>Eukaryota</taxon>
        <taxon>Metazoa</taxon>
        <taxon>Spiralia</taxon>
        <taxon>Lophotrochozoa</taxon>
        <taxon>Mollusca</taxon>
        <taxon>Bivalvia</taxon>
        <taxon>Autobranchia</taxon>
        <taxon>Heteroconchia</taxon>
        <taxon>Euheterodonta</taxon>
        <taxon>Imparidentia</taxon>
        <taxon>Neoheterodontei</taxon>
        <taxon>Myida</taxon>
        <taxon>Dreissenoidea</taxon>
        <taxon>Dreissenidae</taxon>
        <taxon>Dreissena</taxon>
    </lineage>
</organism>